<dbReference type="InterPro" id="IPR043518">
    <property type="entry name" value="2-5OAS_N_CS"/>
</dbReference>
<feature type="domain" description="Polymerase nucleotidyl transferase" evidence="13">
    <location>
        <begin position="36"/>
        <end position="88"/>
    </location>
</feature>
<dbReference type="PANTHER" id="PTHR11258">
    <property type="entry name" value="2-5 OLIGOADENYLATE SYNTHETASE"/>
    <property type="match status" value="1"/>
</dbReference>
<evidence type="ECO:0000256" key="4">
    <source>
        <dbReference type="ARBA" id="ARBA00009526"/>
    </source>
</evidence>
<dbReference type="CDD" id="cd05400">
    <property type="entry name" value="NT_2-5OAS_ClassI-CCAase"/>
    <property type="match status" value="1"/>
</dbReference>
<dbReference type="PROSITE" id="PS00832">
    <property type="entry name" value="25A_SYNTH_1"/>
    <property type="match status" value="1"/>
</dbReference>
<dbReference type="GO" id="GO:0001730">
    <property type="term" value="F:2'-5'-oligoadenylate synthetase activity"/>
    <property type="evidence" value="ECO:0007669"/>
    <property type="project" value="UniProtKB-EC"/>
</dbReference>
<name>A0A8C2VK50_CHILA</name>
<evidence type="ECO:0000256" key="5">
    <source>
        <dbReference type="ARBA" id="ARBA00012577"/>
    </source>
</evidence>
<keyword evidence="9" id="KW-0391">Immunity</keyword>
<evidence type="ECO:0000256" key="1">
    <source>
        <dbReference type="ARBA" id="ARBA00001112"/>
    </source>
</evidence>
<dbReference type="PROSITE" id="PS00833">
    <property type="entry name" value="25A_SYNTH_2"/>
    <property type="match status" value="1"/>
</dbReference>
<keyword evidence="6" id="KW-0963">Cytoplasm</keyword>
<proteinExistence type="inferred from homology"/>
<dbReference type="InterPro" id="IPR002934">
    <property type="entry name" value="Polymerase_NTP_transf_dom"/>
</dbReference>
<evidence type="ECO:0000256" key="10">
    <source>
        <dbReference type="ARBA" id="ARBA00022884"/>
    </source>
</evidence>
<dbReference type="Proteomes" id="UP000694398">
    <property type="component" value="Unassembled WGS sequence"/>
</dbReference>
<dbReference type="GO" id="GO:0051607">
    <property type="term" value="P:defense response to virus"/>
    <property type="evidence" value="ECO:0007669"/>
    <property type="project" value="UniProtKB-KW"/>
</dbReference>
<keyword evidence="16" id="KW-1185">Reference proteome</keyword>
<dbReference type="PROSITE" id="PS50152">
    <property type="entry name" value="25A_SYNTH_3"/>
    <property type="match status" value="1"/>
</dbReference>
<dbReference type="FunFam" id="3.30.460.10:FF:000007">
    <property type="entry name" value="2'-5'-oligoadenylate synthetase 1"/>
    <property type="match status" value="1"/>
</dbReference>
<feature type="domain" description="2'-5'-oligoadenylate synthetase 1" evidence="14">
    <location>
        <begin position="167"/>
        <end position="349"/>
    </location>
</feature>
<comment type="cofactor">
    <cofactor evidence="2">
        <name>Mg(2+)</name>
        <dbReference type="ChEBI" id="CHEBI:18420"/>
    </cofactor>
</comment>
<dbReference type="InterPro" id="IPR018952">
    <property type="entry name" value="2-5-oligoAdlate_synth_1_dom2/C"/>
</dbReference>
<dbReference type="GO" id="GO:0045071">
    <property type="term" value="P:negative regulation of viral genome replication"/>
    <property type="evidence" value="ECO:0007669"/>
    <property type="project" value="TreeGrafter"/>
</dbReference>
<evidence type="ECO:0000256" key="3">
    <source>
        <dbReference type="ARBA" id="ARBA00004496"/>
    </source>
</evidence>
<sequence length="406" mass="46607">MALGNTAPKELDKFIEDHLLPDTAFRTEVKHAINMICEFLKERCFRGARHPVRVSKAVKGGSSGKGTTLRGRSDADLVVFFTNLGSFQEQISCRAEFITEIRKQLEEYQTCNSQETFHVTFKSQNSRWSNPRVLSFELSSPWFPGRTVEFDVLPAFDALGQVTKAYRPDPEVYIRLIHECTSKQTEGEFSTCFTELQRAFVKQRPTKVKSLIRLVKHWYQLCKEELGGPLPPQYALELLTIHAWESGSGRTSFNTAQGFKTVLELVTGYQQLCVYWTEYYDFENPIITDYLNGQLRKRRPVILDPVDPTRNLGGEDPECWRRLAQAAEAWLSYPCFEGRDGSRLESWGCTRRKQTMKTRERSGRRRVSARIQDPTSSRAPPLRKRRKPGLPPSCDCLAYEQLKGGQ</sequence>
<comment type="catalytic activity">
    <reaction evidence="1">
        <text>3 ATP = 5'-triphosphoadenylyl-(2'-&gt;5')-adenylyl-(2'-&gt;5')-adenosine + 2 diphosphate</text>
        <dbReference type="Rhea" id="RHEA:34407"/>
        <dbReference type="ChEBI" id="CHEBI:30616"/>
        <dbReference type="ChEBI" id="CHEBI:33019"/>
        <dbReference type="ChEBI" id="CHEBI:67143"/>
        <dbReference type="EC" id="2.7.7.84"/>
    </reaction>
</comment>
<evidence type="ECO:0000256" key="2">
    <source>
        <dbReference type="ARBA" id="ARBA00001946"/>
    </source>
</evidence>
<gene>
    <name evidence="15" type="primary">OAS1</name>
</gene>
<dbReference type="FunFam" id="1.10.1410.20:FF:000001">
    <property type="entry name" value="2'-5'-oligoadenylate synthetase 1"/>
    <property type="match status" value="1"/>
</dbReference>
<dbReference type="InterPro" id="IPR043519">
    <property type="entry name" value="NT_sf"/>
</dbReference>
<dbReference type="Pfam" id="PF10421">
    <property type="entry name" value="OAS1_C"/>
    <property type="match status" value="1"/>
</dbReference>
<comment type="subcellular location">
    <subcellularLocation>
        <location evidence="3">Cytoplasm</location>
    </subcellularLocation>
</comment>
<keyword evidence="8" id="KW-0808">Transferase</keyword>
<dbReference type="GO" id="GO:0016020">
    <property type="term" value="C:membrane"/>
    <property type="evidence" value="ECO:0007669"/>
    <property type="project" value="TreeGrafter"/>
</dbReference>
<evidence type="ECO:0000256" key="7">
    <source>
        <dbReference type="ARBA" id="ARBA00022588"/>
    </source>
</evidence>
<dbReference type="GO" id="GO:0005654">
    <property type="term" value="C:nucleoplasm"/>
    <property type="evidence" value="ECO:0007669"/>
    <property type="project" value="TreeGrafter"/>
</dbReference>
<dbReference type="Gene3D" id="3.30.460.10">
    <property type="entry name" value="Beta Polymerase, domain 2"/>
    <property type="match status" value="1"/>
</dbReference>
<dbReference type="GO" id="GO:0003725">
    <property type="term" value="F:double-stranded RNA binding"/>
    <property type="evidence" value="ECO:0007669"/>
    <property type="project" value="TreeGrafter"/>
</dbReference>
<dbReference type="SUPFAM" id="SSF81301">
    <property type="entry name" value="Nucleotidyltransferase"/>
    <property type="match status" value="1"/>
</dbReference>
<keyword evidence="11" id="KW-0051">Antiviral defense</keyword>
<evidence type="ECO:0000256" key="9">
    <source>
        <dbReference type="ARBA" id="ARBA00022859"/>
    </source>
</evidence>
<dbReference type="InterPro" id="IPR006117">
    <property type="entry name" value="2-5OAS_C_CS"/>
</dbReference>
<dbReference type="SUPFAM" id="SSF81631">
    <property type="entry name" value="PAP/OAS1 substrate-binding domain"/>
    <property type="match status" value="1"/>
</dbReference>
<comment type="similarity">
    <text evidence="4">Belongs to the 2-5A synthase family.</text>
</comment>
<dbReference type="Ensembl" id="ENSCLAT00000016897.1">
    <property type="protein sequence ID" value="ENSCLAP00000016733.1"/>
    <property type="gene ID" value="ENSCLAG00000011485.1"/>
</dbReference>
<feature type="compositionally biased region" description="Basic residues" evidence="12">
    <location>
        <begin position="358"/>
        <end position="368"/>
    </location>
</feature>
<evidence type="ECO:0000259" key="14">
    <source>
        <dbReference type="Pfam" id="PF10421"/>
    </source>
</evidence>
<dbReference type="Pfam" id="PF01909">
    <property type="entry name" value="NTP_transf_2"/>
    <property type="match status" value="1"/>
</dbReference>
<keyword evidence="10" id="KW-0694">RNA-binding</keyword>
<evidence type="ECO:0000256" key="11">
    <source>
        <dbReference type="ARBA" id="ARBA00023118"/>
    </source>
</evidence>
<dbReference type="PANTHER" id="PTHR11258:SF13">
    <property type="entry name" value="2'-5'-OLIGOADENYLATE SYNTHASE 1"/>
    <property type="match status" value="1"/>
</dbReference>
<organism evidence="15 16">
    <name type="scientific">Chinchilla lanigera</name>
    <name type="common">Long-tailed chinchilla</name>
    <name type="synonym">Chinchilla villidera</name>
    <dbReference type="NCBI Taxonomy" id="34839"/>
    <lineage>
        <taxon>Eukaryota</taxon>
        <taxon>Metazoa</taxon>
        <taxon>Chordata</taxon>
        <taxon>Craniata</taxon>
        <taxon>Vertebrata</taxon>
        <taxon>Euteleostomi</taxon>
        <taxon>Mammalia</taxon>
        <taxon>Eutheria</taxon>
        <taxon>Euarchontoglires</taxon>
        <taxon>Glires</taxon>
        <taxon>Rodentia</taxon>
        <taxon>Hystricomorpha</taxon>
        <taxon>Chinchillidae</taxon>
        <taxon>Chinchilla</taxon>
    </lineage>
</organism>
<dbReference type="Gene3D" id="1.10.1410.20">
    <property type="entry name" value="2'-5'-oligoadenylate synthetase 1, domain 2"/>
    <property type="match status" value="1"/>
</dbReference>
<dbReference type="GO" id="GO:0045087">
    <property type="term" value="P:innate immune response"/>
    <property type="evidence" value="ECO:0007669"/>
    <property type="project" value="UniProtKB-KW"/>
</dbReference>
<evidence type="ECO:0000259" key="13">
    <source>
        <dbReference type="Pfam" id="PF01909"/>
    </source>
</evidence>
<dbReference type="AlphaFoldDB" id="A0A8C2VK50"/>
<evidence type="ECO:0000313" key="15">
    <source>
        <dbReference type="Ensembl" id="ENSCLAP00000016733.1"/>
    </source>
</evidence>
<dbReference type="GO" id="GO:0005829">
    <property type="term" value="C:cytosol"/>
    <property type="evidence" value="ECO:0007669"/>
    <property type="project" value="TreeGrafter"/>
</dbReference>
<reference evidence="15" key="1">
    <citation type="submission" date="2025-08" db="UniProtKB">
        <authorList>
            <consortium name="Ensembl"/>
        </authorList>
    </citation>
    <scope>IDENTIFICATION</scope>
</reference>
<evidence type="ECO:0000256" key="8">
    <source>
        <dbReference type="ARBA" id="ARBA00022695"/>
    </source>
</evidence>
<evidence type="ECO:0000256" key="12">
    <source>
        <dbReference type="SAM" id="MobiDB-lite"/>
    </source>
</evidence>
<evidence type="ECO:0000256" key="6">
    <source>
        <dbReference type="ARBA" id="ARBA00022490"/>
    </source>
</evidence>
<accession>A0A8C2VK50</accession>
<dbReference type="EC" id="2.7.7.84" evidence="5"/>
<reference evidence="15" key="2">
    <citation type="submission" date="2025-09" db="UniProtKB">
        <authorList>
            <consortium name="Ensembl"/>
        </authorList>
    </citation>
    <scope>IDENTIFICATION</scope>
</reference>
<keyword evidence="8" id="KW-0548">Nucleotidyltransferase</keyword>
<dbReference type="GeneTree" id="ENSGT00510000046406"/>
<dbReference type="InterPro" id="IPR006116">
    <property type="entry name" value="NT_2-5OAS_ClassI-CCAase"/>
</dbReference>
<evidence type="ECO:0000313" key="16">
    <source>
        <dbReference type="Proteomes" id="UP000694398"/>
    </source>
</evidence>
<keyword evidence="7" id="KW-0399">Innate immunity</keyword>
<protein>
    <recommendedName>
        <fullName evidence="5">2'-5' oligoadenylate synthase</fullName>
        <ecNumber evidence="5">2.7.7.84</ecNumber>
    </recommendedName>
</protein>
<feature type="region of interest" description="Disordered" evidence="12">
    <location>
        <begin position="358"/>
        <end position="394"/>
    </location>
</feature>